<dbReference type="Pfam" id="PF00293">
    <property type="entry name" value="NUDIX"/>
    <property type="match status" value="1"/>
</dbReference>
<name>A0AA41CAQ9_STEMA</name>
<evidence type="ECO:0000313" key="5">
    <source>
        <dbReference type="EMBL" id="MBH1639186.1"/>
    </source>
</evidence>
<dbReference type="SUPFAM" id="SSF55811">
    <property type="entry name" value="Nudix"/>
    <property type="match status" value="1"/>
</dbReference>
<keyword evidence="3" id="KW-0460">Magnesium</keyword>
<dbReference type="InterPro" id="IPR020476">
    <property type="entry name" value="Nudix_hydrolase"/>
</dbReference>
<evidence type="ECO:0000256" key="2">
    <source>
        <dbReference type="ARBA" id="ARBA00022801"/>
    </source>
</evidence>
<accession>A0AA41CAQ9</accession>
<dbReference type="Gene3D" id="3.90.79.10">
    <property type="entry name" value="Nucleoside Triphosphate Pyrophosphohydrolase"/>
    <property type="match status" value="1"/>
</dbReference>
<dbReference type="GO" id="GO:0016787">
    <property type="term" value="F:hydrolase activity"/>
    <property type="evidence" value="ECO:0007669"/>
    <property type="project" value="UniProtKB-KW"/>
</dbReference>
<sequence length="152" mass="16609">MRRACKNVEPPFSFSFSAMTELQIPRVGCGAVVRDADGRILLIQRGRDPERGHWGLPGGKVDWMETVEAAVVREIREETALEVTLLRLLCVADHFEPALAQHWVAPIFEARAAAGAEASIQEPGVQTGLGWFALDALPQPLTQATVQALARL</sequence>
<evidence type="ECO:0000256" key="1">
    <source>
        <dbReference type="ARBA" id="ARBA00001946"/>
    </source>
</evidence>
<dbReference type="PROSITE" id="PS51462">
    <property type="entry name" value="NUDIX"/>
    <property type="match status" value="1"/>
</dbReference>
<comment type="caution">
    <text evidence="5">The sequence shown here is derived from an EMBL/GenBank/DDBJ whole genome shotgun (WGS) entry which is preliminary data.</text>
</comment>
<evidence type="ECO:0000259" key="4">
    <source>
        <dbReference type="PROSITE" id="PS51462"/>
    </source>
</evidence>
<dbReference type="Proteomes" id="UP000616785">
    <property type="component" value="Unassembled WGS sequence"/>
</dbReference>
<comment type="cofactor">
    <cofactor evidence="1">
        <name>Mg(2+)</name>
        <dbReference type="ChEBI" id="CHEBI:18420"/>
    </cofactor>
</comment>
<dbReference type="InterPro" id="IPR015797">
    <property type="entry name" value="NUDIX_hydrolase-like_dom_sf"/>
</dbReference>
<organism evidence="5 6">
    <name type="scientific">Stenotrophomonas maltophilia</name>
    <name type="common">Pseudomonas maltophilia</name>
    <name type="synonym">Xanthomonas maltophilia</name>
    <dbReference type="NCBI Taxonomy" id="40324"/>
    <lineage>
        <taxon>Bacteria</taxon>
        <taxon>Pseudomonadati</taxon>
        <taxon>Pseudomonadota</taxon>
        <taxon>Gammaproteobacteria</taxon>
        <taxon>Lysobacterales</taxon>
        <taxon>Lysobacteraceae</taxon>
        <taxon>Stenotrophomonas</taxon>
        <taxon>Stenotrophomonas maltophilia group</taxon>
    </lineage>
</organism>
<dbReference type="AlphaFoldDB" id="A0AA41CAQ9"/>
<dbReference type="InterPro" id="IPR000086">
    <property type="entry name" value="NUDIX_hydrolase_dom"/>
</dbReference>
<feature type="domain" description="Nudix hydrolase" evidence="4">
    <location>
        <begin position="24"/>
        <end position="152"/>
    </location>
</feature>
<dbReference type="EMBL" id="JADUNO010000015">
    <property type="protein sequence ID" value="MBH1639186.1"/>
    <property type="molecule type" value="Genomic_DNA"/>
</dbReference>
<protein>
    <submittedName>
        <fullName evidence="5">NUDIX domain-containing protein</fullName>
    </submittedName>
</protein>
<dbReference type="PANTHER" id="PTHR43046:SF12">
    <property type="entry name" value="GDP-MANNOSE MANNOSYL HYDROLASE"/>
    <property type="match status" value="1"/>
</dbReference>
<evidence type="ECO:0000256" key="3">
    <source>
        <dbReference type="ARBA" id="ARBA00022842"/>
    </source>
</evidence>
<dbReference type="CDD" id="cd04679">
    <property type="entry name" value="NUDIX_MutT_Nudt1"/>
    <property type="match status" value="1"/>
</dbReference>
<evidence type="ECO:0000313" key="6">
    <source>
        <dbReference type="Proteomes" id="UP000616785"/>
    </source>
</evidence>
<reference evidence="5" key="1">
    <citation type="submission" date="2020-11" db="EMBL/GenBank/DDBJ databases">
        <title>Enhanced detection system for hospital associated transmission using whole genome sequencing surveillance.</title>
        <authorList>
            <person name="Harrison L.H."/>
            <person name="Van Tyne D."/>
            <person name="Marsh J.W."/>
            <person name="Griffith M.P."/>
            <person name="Snyder D.J."/>
            <person name="Cooper V.S."/>
            <person name="Mustapha M."/>
        </authorList>
    </citation>
    <scope>NUCLEOTIDE SEQUENCE</scope>
    <source>
        <strain evidence="5">STEN00092</strain>
    </source>
</reference>
<dbReference type="PANTHER" id="PTHR43046">
    <property type="entry name" value="GDP-MANNOSE MANNOSYL HYDROLASE"/>
    <property type="match status" value="1"/>
</dbReference>
<keyword evidence="2" id="KW-0378">Hydrolase</keyword>
<proteinExistence type="predicted"/>
<dbReference type="PRINTS" id="PR00502">
    <property type="entry name" value="NUDIXFAMILY"/>
</dbReference>
<gene>
    <name evidence="5" type="ORF">I5U57_06955</name>
</gene>